<keyword evidence="9 11" id="KW-0238">DNA-binding</keyword>
<dbReference type="PANTHER" id="PTHR32472">
    <property type="entry name" value="DNA REPAIR PROTEIN RADA"/>
    <property type="match status" value="1"/>
</dbReference>
<feature type="domain" description="RecA family profile 1" evidence="14">
    <location>
        <begin position="69"/>
        <end position="217"/>
    </location>
</feature>
<accession>A0A1A7NTD8</accession>
<dbReference type="InterPro" id="IPR027417">
    <property type="entry name" value="P-loop_NTPase"/>
</dbReference>
<dbReference type="EMBL" id="JTJL01000044">
    <property type="protein sequence ID" value="OBW92855.1"/>
    <property type="molecule type" value="Genomic_DNA"/>
</dbReference>
<dbReference type="HAMAP" id="MF_01498">
    <property type="entry name" value="RadA_bact"/>
    <property type="match status" value="1"/>
</dbReference>
<dbReference type="InterPro" id="IPR020588">
    <property type="entry name" value="RecA_ATP-bd"/>
</dbReference>
<feature type="short sequence motif" description="RadA KNRFG motif" evidence="11">
    <location>
        <begin position="254"/>
        <end position="258"/>
    </location>
</feature>
<comment type="caution">
    <text evidence="15">The sequence shown here is derived from an EMBL/GenBank/DDBJ whole genome shotgun (WGS) entry which is preliminary data.</text>
</comment>
<evidence type="ECO:0000313" key="16">
    <source>
        <dbReference type="Proteomes" id="UP000092649"/>
    </source>
</evidence>
<evidence type="ECO:0000256" key="4">
    <source>
        <dbReference type="ARBA" id="ARBA00022771"/>
    </source>
</evidence>
<evidence type="ECO:0000256" key="1">
    <source>
        <dbReference type="ARBA" id="ARBA00022723"/>
    </source>
</evidence>
<dbReference type="Proteomes" id="UP000092649">
    <property type="component" value="Unassembled WGS sequence"/>
</dbReference>
<dbReference type="Pfam" id="PF13541">
    <property type="entry name" value="ChlI"/>
    <property type="match status" value="1"/>
</dbReference>
<comment type="function">
    <text evidence="13">DNA-dependent ATPase involved in processing of recombination intermediates, plays a role in repairing DNA breaks. Stimulates the branch migration of RecA-mediated strand transfer reactions, allowing the 3' invading strand to extend heteroduplex DNA faster. Binds ssDNA in the presence of ADP but not other nucleotides, has ATPase activity that is stimulated by ssDNA and various branched DNA structures, but inhibited by SSB. Does not have RecA's homology-searching function.</text>
</comment>
<dbReference type="FunFam" id="3.30.230.10:FF:000011">
    <property type="entry name" value="DNA repair protein RadA"/>
    <property type="match status" value="1"/>
</dbReference>
<dbReference type="GO" id="GO:0000725">
    <property type="term" value="P:recombinational repair"/>
    <property type="evidence" value="ECO:0007669"/>
    <property type="project" value="UniProtKB-UniRule"/>
</dbReference>
<dbReference type="FunFam" id="3.40.50.300:FF:000050">
    <property type="entry name" value="DNA repair protein RadA"/>
    <property type="match status" value="1"/>
</dbReference>
<dbReference type="AlphaFoldDB" id="A0A1A7NTD8"/>
<keyword evidence="10 11" id="KW-0234">DNA repair</keyword>
<dbReference type="RefSeq" id="WP_066108687.1">
    <property type="nucleotide sequence ID" value="NZ_JTJL01000044.1"/>
</dbReference>
<comment type="domain">
    <text evidence="11">The middle region has homology to RecA with ATPase motifs including the RadA KNRFG motif, while the C-terminus is homologous to Lon protease.</text>
</comment>
<dbReference type="InterPro" id="IPR020568">
    <property type="entry name" value="Ribosomal_Su5_D2-typ_SF"/>
</dbReference>
<dbReference type="SMART" id="SM00382">
    <property type="entry name" value="AAA"/>
    <property type="match status" value="1"/>
</dbReference>
<dbReference type="GO" id="GO:0016787">
    <property type="term" value="F:hydrolase activity"/>
    <property type="evidence" value="ECO:0007669"/>
    <property type="project" value="UniProtKB-KW"/>
</dbReference>
<evidence type="ECO:0000256" key="2">
    <source>
        <dbReference type="ARBA" id="ARBA00022741"/>
    </source>
</evidence>
<dbReference type="GO" id="GO:0003684">
    <property type="term" value="F:damaged DNA binding"/>
    <property type="evidence" value="ECO:0007669"/>
    <property type="project" value="InterPro"/>
</dbReference>
<dbReference type="Pfam" id="PF18073">
    <property type="entry name" value="Zn_ribbon_LapB"/>
    <property type="match status" value="1"/>
</dbReference>
<evidence type="ECO:0000256" key="13">
    <source>
        <dbReference type="RuleBase" id="RU003555"/>
    </source>
</evidence>
<dbReference type="InterPro" id="IPR004504">
    <property type="entry name" value="DNA_repair_RadA"/>
</dbReference>
<dbReference type="Gene3D" id="3.40.50.300">
    <property type="entry name" value="P-loop containing nucleotide triphosphate hydrolases"/>
    <property type="match status" value="1"/>
</dbReference>
<protein>
    <recommendedName>
        <fullName evidence="11 12">DNA repair protein RadA</fullName>
    </recommendedName>
</protein>
<evidence type="ECO:0000256" key="6">
    <source>
        <dbReference type="ARBA" id="ARBA00022833"/>
    </source>
</evidence>
<comment type="similarity">
    <text evidence="11 13">Belongs to the RecA family. RadA subfamily.</text>
</comment>
<dbReference type="NCBIfam" id="TIGR00416">
    <property type="entry name" value="sms"/>
    <property type="match status" value="1"/>
</dbReference>
<keyword evidence="6 13" id="KW-0862">Zinc</keyword>
<gene>
    <name evidence="11" type="primary">radA</name>
    <name evidence="15" type="ORF">QS62_08305</name>
</gene>
<comment type="function">
    <text evidence="11">Plays a role in repairing double-strand DNA breaks, probably involving stabilizing or processing branched DNA or blocked replication forks.</text>
</comment>
<dbReference type="Pfam" id="PF13481">
    <property type="entry name" value="AAA_25"/>
    <property type="match status" value="1"/>
</dbReference>
<sequence length="456" mass="49323">MAKVKTAYVCNDCGAEYARWQGQCSACQAWNTITEVRLAATPNKGDRFSGYAGASGSKVQKLSEISLTELPRFSSGFNELDRVLGGGIVPGSAILIGGHPGAGKSTLLLQVMCGLAQQMPTLYVTGEESLQQVAMRAKRLNLPMENLQMLSETSVEQICILADQLQPKVMVIDSIQVMHLADIQSSPGSVAQVRECASFLTRYAKTKQVAIIMVGHVTKDGTLAGPKVLEHCIDCSILLEGESDSRFRTLRSQKNRFGAVNELGVFGMTEQGLKEVKNPSAIFLSRGEEQTPGSSVVVLWEGTRPLLVEIQALVDHSMLANPRRVAVGLDHNRVALLLAVLHRHGGLQMADQDIFVNVVGGVKVSETSADLALLLALISSFRNRALPRDLVVFGEVGLAGEIRPVPSGQERISEAAKHGFRRAIVPYANRPKNPIDNMQVFVVKKLSDALQVLDGF</sequence>
<dbReference type="GO" id="GO:0005829">
    <property type="term" value="C:cytosol"/>
    <property type="evidence" value="ECO:0007669"/>
    <property type="project" value="TreeGrafter"/>
</dbReference>
<evidence type="ECO:0000256" key="3">
    <source>
        <dbReference type="ARBA" id="ARBA00022763"/>
    </source>
</evidence>
<keyword evidence="7 11" id="KW-0067">ATP-binding</keyword>
<evidence type="ECO:0000256" key="5">
    <source>
        <dbReference type="ARBA" id="ARBA00022801"/>
    </source>
</evidence>
<keyword evidence="2 11" id="KW-0547">Nucleotide-binding</keyword>
<reference evidence="15 16" key="1">
    <citation type="submission" date="2014-11" db="EMBL/GenBank/DDBJ databases">
        <title>Pan-genome of Gallibacterium spp.</title>
        <authorList>
            <person name="Kudirkiene E."/>
            <person name="Bojesen A.M."/>
        </authorList>
    </citation>
    <scope>NUCLEOTIDE SEQUENCE [LARGE SCALE GENOMIC DNA]</scope>
    <source>
        <strain evidence="15 16">F150</strain>
    </source>
</reference>
<dbReference type="InterPro" id="IPR014721">
    <property type="entry name" value="Ribsml_uS5_D2-typ_fold_subgr"/>
</dbReference>
<evidence type="ECO:0000256" key="10">
    <source>
        <dbReference type="ARBA" id="ARBA00023204"/>
    </source>
</evidence>
<dbReference type="PATRIC" id="fig|505341.3.peg.1666"/>
<evidence type="ECO:0000313" key="15">
    <source>
        <dbReference type="EMBL" id="OBW92855.1"/>
    </source>
</evidence>
<dbReference type="PANTHER" id="PTHR32472:SF10">
    <property type="entry name" value="DNA REPAIR PROTEIN RADA-LIKE PROTEIN"/>
    <property type="match status" value="1"/>
</dbReference>
<dbReference type="SUPFAM" id="SSF54211">
    <property type="entry name" value="Ribosomal protein S5 domain 2-like"/>
    <property type="match status" value="1"/>
</dbReference>
<dbReference type="PRINTS" id="PR01874">
    <property type="entry name" value="DNAREPAIRADA"/>
</dbReference>
<evidence type="ECO:0000259" key="14">
    <source>
        <dbReference type="PROSITE" id="PS50162"/>
    </source>
</evidence>
<feature type="region of interest" description="Lon-protease-like" evidence="11">
    <location>
        <begin position="353"/>
        <end position="456"/>
    </location>
</feature>
<keyword evidence="3 11" id="KW-0227">DNA damage</keyword>
<dbReference type="Gene3D" id="3.30.230.10">
    <property type="match status" value="1"/>
</dbReference>
<dbReference type="GO" id="GO:0005524">
    <property type="term" value="F:ATP binding"/>
    <property type="evidence" value="ECO:0007669"/>
    <property type="project" value="UniProtKB-UniRule"/>
</dbReference>
<feature type="binding site" evidence="11">
    <location>
        <begin position="98"/>
        <end position="105"/>
    </location>
    <ligand>
        <name>ATP</name>
        <dbReference type="ChEBI" id="CHEBI:30616"/>
    </ligand>
</feature>
<keyword evidence="5" id="KW-0378">Hydrolase</keyword>
<keyword evidence="1 11" id="KW-0479">Metal-binding</keyword>
<dbReference type="GO" id="GO:0008270">
    <property type="term" value="F:zinc ion binding"/>
    <property type="evidence" value="ECO:0007669"/>
    <property type="project" value="UniProtKB-KW"/>
</dbReference>
<evidence type="ECO:0000256" key="12">
    <source>
        <dbReference type="NCBIfam" id="TIGR00416"/>
    </source>
</evidence>
<dbReference type="CDD" id="cd01121">
    <property type="entry name" value="RadA_SMS_N"/>
    <property type="match status" value="1"/>
</dbReference>
<dbReference type="SUPFAM" id="SSF52540">
    <property type="entry name" value="P-loop containing nucleoside triphosphate hydrolases"/>
    <property type="match status" value="1"/>
</dbReference>
<keyword evidence="8 11" id="KW-0346">Stress response</keyword>
<dbReference type="InterPro" id="IPR003593">
    <property type="entry name" value="AAA+_ATPase"/>
</dbReference>
<evidence type="ECO:0000256" key="7">
    <source>
        <dbReference type="ARBA" id="ARBA00022840"/>
    </source>
</evidence>
<dbReference type="GO" id="GO:0140664">
    <property type="term" value="F:ATP-dependent DNA damage sensor activity"/>
    <property type="evidence" value="ECO:0007669"/>
    <property type="project" value="InterPro"/>
</dbReference>
<keyword evidence="16" id="KW-1185">Reference proteome</keyword>
<dbReference type="OrthoDB" id="9803906at2"/>
<keyword evidence="4 13" id="KW-0863">Zinc-finger</keyword>
<dbReference type="InterPro" id="IPR041166">
    <property type="entry name" value="Rubredoxin_2"/>
</dbReference>
<organism evidence="15 16">
    <name type="scientific">Gallibacterium salpingitidis</name>
    <dbReference type="NCBI Taxonomy" id="505341"/>
    <lineage>
        <taxon>Bacteria</taxon>
        <taxon>Pseudomonadati</taxon>
        <taxon>Pseudomonadota</taxon>
        <taxon>Gammaproteobacteria</taxon>
        <taxon>Pasteurellales</taxon>
        <taxon>Pasteurellaceae</taxon>
        <taxon>Gallibacterium</taxon>
    </lineage>
</organism>
<dbReference type="PROSITE" id="PS50162">
    <property type="entry name" value="RECA_2"/>
    <property type="match status" value="1"/>
</dbReference>
<name>A0A1A7NTD8_9PAST</name>
<evidence type="ECO:0000256" key="8">
    <source>
        <dbReference type="ARBA" id="ARBA00023016"/>
    </source>
</evidence>
<evidence type="ECO:0000256" key="11">
    <source>
        <dbReference type="HAMAP-Rule" id="MF_01498"/>
    </source>
</evidence>
<evidence type="ECO:0000256" key="9">
    <source>
        <dbReference type="ARBA" id="ARBA00023125"/>
    </source>
</evidence>
<proteinExistence type="inferred from homology"/>